<keyword evidence="2" id="KW-1185">Reference proteome</keyword>
<accession>A0ABQ9K0E2</accession>
<evidence type="ECO:0000313" key="2">
    <source>
        <dbReference type="Proteomes" id="UP001162164"/>
    </source>
</evidence>
<sequence>MVQALIPWVLRGSSPHEIGIENTLNQKGGRFSIKRVKISTLLIGLVAERLKRQCSNRSYLAKVGSKPTNGK</sequence>
<proteinExistence type="predicted"/>
<name>A0ABQ9K0E2_9CUCU</name>
<evidence type="ECO:0000313" key="1">
    <source>
        <dbReference type="EMBL" id="KAJ8984070.1"/>
    </source>
</evidence>
<organism evidence="1 2">
    <name type="scientific">Molorchus minor</name>
    <dbReference type="NCBI Taxonomy" id="1323400"/>
    <lineage>
        <taxon>Eukaryota</taxon>
        <taxon>Metazoa</taxon>
        <taxon>Ecdysozoa</taxon>
        <taxon>Arthropoda</taxon>
        <taxon>Hexapoda</taxon>
        <taxon>Insecta</taxon>
        <taxon>Pterygota</taxon>
        <taxon>Neoptera</taxon>
        <taxon>Endopterygota</taxon>
        <taxon>Coleoptera</taxon>
        <taxon>Polyphaga</taxon>
        <taxon>Cucujiformia</taxon>
        <taxon>Chrysomeloidea</taxon>
        <taxon>Cerambycidae</taxon>
        <taxon>Lamiinae</taxon>
        <taxon>Monochamini</taxon>
        <taxon>Molorchus</taxon>
    </lineage>
</organism>
<dbReference type="EMBL" id="JAPWTJ010000048">
    <property type="protein sequence ID" value="KAJ8984070.1"/>
    <property type="molecule type" value="Genomic_DNA"/>
</dbReference>
<dbReference type="Proteomes" id="UP001162164">
    <property type="component" value="Unassembled WGS sequence"/>
</dbReference>
<comment type="caution">
    <text evidence="1">The sequence shown here is derived from an EMBL/GenBank/DDBJ whole genome shotgun (WGS) entry which is preliminary data.</text>
</comment>
<gene>
    <name evidence="1" type="ORF">NQ317_006568</name>
</gene>
<reference evidence="1" key="1">
    <citation type="journal article" date="2023" name="Insect Mol. Biol.">
        <title>Genome sequencing provides insights into the evolution of gene families encoding plant cell wall-degrading enzymes in longhorned beetles.</title>
        <authorList>
            <person name="Shin N.R."/>
            <person name="Okamura Y."/>
            <person name="Kirsch R."/>
            <person name="Pauchet Y."/>
        </authorList>
    </citation>
    <scope>NUCLEOTIDE SEQUENCE</scope>
    <source>
        <strain evidence="1">MMC_N1</strain>
    </source>
</reference>
<protein>
    <submittedName>
        <fullName evidence="1">Uncharacterized protein</fullName>
    </submittedName>
</protein>